<protein>
    <submittedName>
        <fullName evidence="1">Uncharacterized protein</fullName>
    </submittedName>
</protein>
<proteinExistence type="predicted"/>
<reference evidence="1" key="1">
    <citation type="submission" date="2024-02" db="EMBL/GenBank/DDBJ databases">
        <title>Metagenome Assembled Genome of Zalaria obscura JY119.</title>
        <authorList>
            <person name="Vighnesh L."/>
            <person name="Jagadeeshwari U."/>
            <person name="Venkata Ramana C."/>
            <person name="Sasikala C."/>
        </authorList>
    </citation>
    <scope>NUCLEOTIDE SEQUENCE</scope>
    <source>
        <strain evidence="1">JY119</strain>
    </source>
</reference>
<sequence>MLLPSKRPPGRLKSLLVKPDFPCIVVTLLTMTLATLITAALVLRYATADSGYGTFSTSQGPVCIVPINHGGDSAPAIVSAFNRCGRNSAGRGTVVFQNTTYTIKTVMETLNLENVDIDLQGTLSWDNSNITYWLDNSTPKDQPGQHGAAWWFGGKNVNWIGHGYGTLNGNGQAWKSLVLGVPGFQTHGQSRYQSKSRSSFWGCNSLVVLDRCARTCTQSRNDRFTGLEELGNLT</sequence>
<gene>
    <name evidence="1" type="ORF">M8818_000145</name>
</gene>
<evidence type="ECO:0000313" key="2">
    <source>
        <dbReference type="Proteomes" id="UP001320706"/>
    </source>
</evidence>
<dbReference type="Proteomes" id="UP001320706">
    <property type="component" value="Unassembled WGS sequence"/>
</dbReference>
<organism evidence="1 2">
    <name type="scientific">Zalaria obscura</name>
    <dbReference type="NCBI Taxonomy" id="2024903"/>
    <lineage>
        <taxon>Eukaryota</taxon>
        <taxon>Fungi</taxon>
        <taxon>Dikarya</taxon>
        <taxon>Ascomycota</taxon>
        <taxon>Pezizomycotina</taxon>
        <taxon>Dothideomycetes</taxon>
        <taxon>Dothideomycetidae</taxon>
        <taxon>Dothideales</taxon>
        <taxon>Zalariaceae</taxon>
        <taxon>Zalaria</taxon>
    </lineage>
</organism>
<name>A0ACC3SPA1_9PEZI</name>
<evidence type="ECO:0000313" key="1">
    <source>
        <dbReference type="EMBL" id="KAK8221978.1"/>
    </source>
</evidence>
<dbReference type="EMBL" id="JAMKPW020000001">
    <property type="protein sequence ID" value="KAK8221978.1"/>
    <property type="molecule type" value="Genomic_DNA"/>
</dbReference>
<accession>A0ACC3SPA1</accession>
<comment type="caution">
    <text evidence="1">The sequence shown here is derived from an EMBL/GenBank/DDBJ whole genome shotgun (WGS) entry which is preliminary data.</text>
</comment>
<keyword evidence="2" id="KW-1185">Reference proteome</keyword>